<dbReference type="InterPro" id="IPR026590">
    <property type="entry name" value="Ssirtuin_cat_dom"/>
</dbReference>
<protein>
    <recommendedName>
        <fullName evidence="1">protein acetyllysine N-acetyltransferase</fullName>
        <ecNumber evidence="1">2.3.1.286</ecNumber>
    </recommendedName>
</protein>
<feature type="binding site" evidence="4">
    <location>
        <position position="224"/>
    </location>
    <ligand>
        <name>Zn(2+)</name>
        <dbReference type="ChEBI" id="CHEBI:29105"/>
    </ligand>
</feature>
<evidence type="ECO:0000256" key="1">
    <source>
        <dbReference type="ARBA" id="ARBA00012928"/>
    </source>
</evidence>
<name>A0ABP9B1P7_9MICC</name>
<evidence type="ECO:0000313" key="7">
    <source>
        <dbReference type="Proteomes" id="UP001500187"/>
    </source>
</evidence>
<organism evidence="6 7">
    <name type="scientific">Rothia endophytica</name>
    <dbReference type="NCBI Taxonomy" id="1324766"/>
    <lineage>
        <taxon>Bacteria</taxon>
        <taxon>Bacillati</taxon>
        <taxon>Actinomycetota</taxon>
        <taxon>Actinomycetes</taxon>
        <taxon>Micrococcales</taxon>
        <taxon>Micrococcaceae</taxon>
        <taxon>Rothia</taxon>
    </lineage>
</organism>
<dbReference type="Gene3D" id="3.40.50.1220">
    <property type="entry name" value="TPP-binding domain"/>
    <property type="match status" value="1"/>
</dbReference>
<gene>
    <name evidence="6" type="ORF">GCM10023352_03130</name>
</gene>
<evidence type="ECO:0000256" key="3">
    <source>
        <dbReference type="ARBA" id="ARBA00023027"/>
    </source>
</evidence>
<keyword evidence="7" id="KW-1185">Reference proteome</keyword>
<keyword evidence="2" id="KW-0808">Transferase</keyword>
<dbReference type="EMBL" id="BAABKP010000001">
    <property type="protein sequence ID" value="GAA4788709.1"/>
    <property type="molecule type" value="Genomic_DNA"/>
</dbReference>
<dbReference type="PANTHER" id="PTHR11085">
    <property type="entry name" value="NAD-DEPENDENT PROTEIN DEACYLASE SIRTUIN-5, MITOCHONDRIAL-RELATED"/>
    <property type="match status" value="1"/>
</dbReference>
<dbReference type="PANTHER" id="PTHR11085:SF10">
    <property type="entry name" value="NAD-DEPENDENT PROTEIN DEACYLASE SIRTUIN-5, MITOCHONDRIAL-RELATED"/>
    <property type="match status" value="1"/>
</dbReference>
<dbReference type="Pfam" id="PF02146">
    <property type="entry name" value="SIR2"/>
    <property type="match status" value="1"/>
</dbReference>
<sequence length="319" mass="34142">MAIDTRFAGAAESISAHADIAATHRAALRSIERVVSETAEPTDPATAMAGIRALLDAGDVLALTGAGISTGSGIPDYRGPAGSLKNHRPMTYQEFKYDEVARQRYWARSFVGWRQMSRARPNTAHYLLADLQAQGKLAGIITQNVDGLHTSAGAKDVLTLHGDLSTIECLDCGAHESRESLDSRIDAANPGYLTRLTGTDLRVNPDGDVDLADRFIRDFSMVHCLACGSTKLKPAVVYFGEAVPAARKEAVKRLGEQASSLLVLGSSLAVMSSYKIALDFIRADKPIAVVNQGPGRADAKANYLWRADVADALYVLTAQ</sequence>
<feature type="binding site" evidence="4">
    <location>
        <position position="169"/>
    </location>
    <ligand>
        <name>Zn(2+)</name>
        <dbReference type="ChEBI" id="CHEBI:29105"/>
    </ligand>
</feature>
<dbReference type="EC" id="2.3.1.286" evidence="1"/>
<dbReference type="PROSITE" id="PS50305">
    <property type="entry name" value="SIRTUIN"/>
    <property type="match status" value="1"/>
</dbReference>
<feature type="binding site" evidence="4">
    <location>
        <position position="172"/>
    </location>
    <ligand>
        <name>Zn(2+)</name>
        <dbReference type="ChEBI" id="CHEBI:29105"/>
    </ligand>
</feature>
<feature type="domain" description="Deacetylase sirtuin-type" evidence="5">
    <location>
        <begin position="41"/>
        <end position="319"/>
    </location>
</feature>
<feature type="active site" description="Proton acceptor" evidence="4">
    <location>
        <position position="161"/>
    </location>
</feature>
<evidence type="ECO:0000259" key="5">
    <source>
        <dbReference type="PROSITE" id="PS50305"/>
    </source>
</evidence>
<keyword evidence="3" id="KW-0520">NAD</keyword>
<dbReference type="InterPro" id="IPR026591">
    <property type="entry name" value="Sirtuin_cat_small_dom_sf"/>
</dbReference>
<keyword evidence="4" id="KW-0862">Zinc</keyword>
<evidence type="ECO:0000256" key="2">
    <source>
        <dbReference type="ARBA" id="ARBA00022679"/>
    </source>
</evidence>
<accession>A0ABP9B1P7</accession>
<comment type="caution">
    <text evidence="6">The sequence shown here is derived from an EMBL/GenBank/DDBJ whole genome shotgun (WGS) entry which is preliminary data.</text>
</comment>
<feature type="binding site" evidence="4">
    <location>
        <position position="227"/>
    </location>
    <ligand>
        <name>Zn(2+)</name>
        <dbReference type="ChEBI" id="CHEBI:29105"/>
    </ligand>
</feature>
<evidence type="ECO:0000256" key="4">
    <source>
        <dbReference type="PROSITE-ProRule" id="PRU00236"/>
    </source>
</evidence>
<evidence type="ECO:0000313" key="6">
    <source>
        <dbReference type="EMBL" id="GAA4788709.1"/>
    </source>
</evidence>
<keyword evidence="4" id="KW-0479">Metal-binding</keyword>
<dbReference type="Proteomes" id="UP001500187">
    <property type="component" value="Unassembled WGS sequence"/>
</dbReference>
<dbReference type="Gene3D" id="3.30.1600.10">
    <property type="entry name" value="SIR2/SIRT2 'Small Domain"/>
    <property type="match status" value="1"/>
</dbReference>
<reference evidence="7" key="1">
    <citation type="journal article" date="2019" name="Int. J. Syst. Evol. Microbiol.">
        <title>The Global Catalogue of Microorganisms (GCM) 10K type strain sequencing project: providing services to taxonomists for standard genome sequencing and annotation.</title>
        <authorList>
            <consortium name="The Broad Institute Genomics Platform"/>
            <consortium name="The Broad Institute Genome Sequencing Center for Infectious Disease"/>
            <person name="Wu L."/>
            <person name="Ma J."/>
        </authorList>
    </citation>
    <scope>NUCLEOTIDE SEQUENCE [LARGE SCALE GENOMIC DNA]</scope>
    <source>
        <strain evidence="7">JCM 18541</strain>
    </source>
</reference>
<dbReference type="RefSeq" id="WP_345443894.1">
    <property type="nucleotide sequence ID" value="NZ_BAABKP010000001.1"/>
</dbReference>
<dbReference type="InterPro" id="IPR029035">
    <property type="entry name" value="DHS-like_NAD/FAD-binding_dom"/>
</dbReference>
<dbReference type="InterPro" id="IPR003000">
    <property type="entry name" value="Sirtuin"/>
</dbReference>
<dbReference type="SUPFAM" id="SSF52467">
    <property type="entry name" value="DHS-like NAD/FAD-binding domain"/>
    <property type="match status" value="1"/>
</dbReference>
<dbReference type="InterPro" id="IPR050134">
    <property type="entry name" value="NAD-dep_sirtuin_deacylases"/>
</dbReference>
<proteinExistence type="predicted"/>